<proteinExistence type="inferred from homology"/>
<keyword evidence="1 5" id="KW-0846">Cobalamin</keyword>
<dbReference type="InterPro" id="IPR009246">
    <property type="entry name" value="EutC"/>
</dbReference>
<dbReference type="Proteomes" id="UP000243807">
    <property type="component" value="Chromosome"/>
</dbReference>
<dbReference type="GO" id="GO:0008851">
    <property type="term" value="F:ethanolamine ammonia-lyase activity"/>
    <property type="evidence" value="ECO:0007669"/>
    <property type="project" value="UniProtKB-UniRule"/>
</dbReference>
<feature type="binding site" evidence="5">
    <location>
        <position position="180"/>
    </location>
    <ligand>
        <name>adenosylcob(III)alamin</name>
        <dbReference type="ChEBI" id="CHEBI:18408"/>
    </ligand>
</feature>
<dbReference type="GO" id="GO:0009350">
    <property type="term" value="C:ethanolamine ammonia-lyase complex"/>
    <property type="evidence" value="ECO:0007669"/>
    <property type="project" value="UniProtKB-UniRule"/>
</dbReference>
<protein>
    <recommendedName>
        <fullName evidence="5">Ethanolamine ammonia-lyase small subunit</fullName>
        <shortName evidence="5">EAL small subunit</shortName>
        <ecNumber evidence="5">4.3.1.7</ecNumber>
    </recommendedName>
</protein>
<evidence type="ECO:0000256" key="5">
    <source>
        <dbReference type="HAMAP-Rule" id="MF_00601"/>
    </source>
</evidence>
<comment type="subunit">
    <text evidence="5">The basic unit is a heterodimer which dimerizes to form tetramers. The heterotetramers trimerize; 6 large subunits form a core ring with 6 small subunits projecting outwards.</text>
</comment>
<dbReference type="GO" id="GO:0031419">
    <property type="term" value="F:cobalamin binding"/>
    <property type="evidence" value="ECO:0007669"/>
    <property type="project" value="UniProtKB-UniRule"/>
</dbReference>
<comment type="similarity">
    <text evidence="5">Belongs to the EutC family.</text>
</comment>
<dbReference type="PANTHER" id="PTHR39330">
    <property type="entry name" value="ETHANOLAMINE AMMONIA-LYASE LIGHT CHAIN"/>
    <property type="match status" value="1"/>
</dbReference>
<comment type="pathway">
    <text evidence="5">Amine and polyamine degradation; ethanolamine degradation.</text>
</comment>
<dbReference type="NCBIfam" id="NF003971">
    <property type="entry name" value="PRK05465.1"/>
    <property type="match status" value="1"/>
</dbReference>
<organism evidence="6 7">
    <name type="scientific">Acidihalobacter ferrooxydans</name>
    <dbReference type="NCBI Taxonomy" id="1765967"/>
    <lineage>
        <taxon>Bacteria</taxon>
        <taxon>Pseudomonadati</taxon>
        <taxon>Pseudomonadota</taxon>
        <taxon>Gammaproteobacteria</taxon>
        <taxon>Chromatiales</taxon>
        <taxon>Ectothiorhodospiraceae</taxon>
        <taxon>Acidihalobacter</taxon>
    </lineage>
</organism>
<comment type="cofactor">
    <cofactor evidence="5">
        <name>adenosylcob(III)alamin</name>
        <dbReference type="ChEBI" id="CHEBI:18408"/>
    </cofactor>
    <text evidence="5">Binds between the large and small subunits.</text>
</comment>
<evidence type="ECO:0000313" key="7">
    <source>
        <dbReference type="Proteomes" id="UP000243807"/>
    </source>
</evidence>
<dbReference type="EC" id="4.3.1.7" evidence="5"/>
<dbReference type="Gene3D" id="3.40.50.11240">
    <property type="entry name" value="Ethanolamine ammonia-lyase light chain (EutC)"/>
    <property type="match status" value="1"/>
</dbReference>
<gene>
    <name evidence="5" type="primary">eutC</name>
    <name evidence="6" type="ORF">BW247_02505</name>
</gene>
<reference evidence="6 7" key="1">
    <citation type="submission" date="2017-01" db="EMBL/GenBank/DDBJ databases">
        <title>Draft sequence of Acidihalobacter ferrooxidans strain DSM 14175 (strain V8).</title>
        <authorList>
            <person name="Khaleque H.N."/>
            <person name="Ramsay J.P."/>
            <person name="Murphy R.J.T."/>
            <person name="Kaksonen A.H."/>
            <person name="Boxall N.J."/>
            <person name="Watkin E.L.J."/>
        </authorList>
    </citation>
    <scope>NUCLEOTIDE SEQUENCE [LARGE SCALE GENOMIC DNA]</scope>
    <source>
        <strain evidence="6 7">V8</strain>
    </source>
</reference>
<evidence type="ECO:0000256" key="3">
    <source>
        <dbReference type="ARBA" id="ARBA00023285"/>
    </source>
</evidence>
<dbReference type="UniPathway" id="UPA00560"/>
<evidence type="ECO:0000313" key="6">
    <source>
        <dbReference type="EMBL" id="APZ42104.1"/>
    </source>
</evidence>
<dbReference type="AlphaFoldDB" id="A0A1P8UEB5"/>
<feature type="binding site" evidence="5">
    <location>
        <position position="159"/>
    </location>
    <ligand>
        <name>adenosylcob(III)alamin</name>
        <dbReference type="ChEBI" id="CHEBI:18408"/>
    </ligand>
</feature>
<keyword evidence="4 5" id="KW-1283">Bacterial microcompartment</keyword>
<dbReference type="PIRSF" id="PIRSF018982">
    <property type="entry name" value="EutC"/>
    <property type="match status" value="1"/>
</dbReference>
<dbReference type="PANTHER" id="PTHR39330:SF1">
    <property type="entry name" value="ETHANOLAMINE AMMONIA-LYASE SMALL SUBUNIT"/>
    <property type="match status" value="1"/>
</dbReference>
<dbReference type="InterPro" id="IPR042255">
    <property type="entry name" value="EutC_N"/>
</dbReference>
<evidence type="ECO:0000256" key="1">
    <source>
        <dbReference type="ARBA" id="ARBA00022628"/>
    </source>
</evidence>
<sequence length="262" mass="28217">MSDELKTWQPDPWVTLRRFTGARIALGRVGGSQPTQAVLDFRLAHAQARDAVHLALDMDALRERLATFELPVEQVSSQAADRAIYLQRPDLGRTLSETSHAHLTGLDVAGCDIAFVLADGLSALAVERHAVPLLAAVLPRLQAQGWKIGPLVLAEQARVALGDEVGHALTAELVVMLIGERPGLSSPDSLGIYLTYRPRPGRMDSERNCISNVRPEGLSYPAAAHTLLYLLTEARNRKLTGVGLKDDAPALESGTAAALQET</sequence>
<dbReference type="Gene3D" id="1.10.30.40">
    <property type="entry name" value="Ethanolamine ammonia-lyase light chain (EutC), N-terminal domain"/>
    <property type="match status" value="1"/>
</dbReference>
<feature type="binding site" evidence="5">
    <location>
        <position position="209"/>
    </location>
    <ligand>
        <name>adenosylcob(III)alamin</name>
        <dbReference type="ChEBI" id="CHEBI:18408"/>
    </ligand>
</feature>
<comment type="function">
    <text evidence="5">Catalyzes the deamination of various vicinal amino-alcohols to oxo compounds. Allows this organism to utilize ethanolamine as the sole source of nitrogen and carbon in the presence of external vitamin B12.</text>
</comment>
<keyword evidence="3 5" id="KW-0170">Cobalt</keyword>
<dbReference type="GO" id="GO:0046336">
    <property type="term" value="P:ethanolamine catabolic process"/>
    <property type="evidence" value="ECO:0007669"/>
    <property type="project" value="UniProtKB-UniRule"/>
</dbReference>
<dbReference type="Pfam" id="PF05985">
    <property type="entry name" value="EutC"/>
    <property type="match status" value="1"/>
</dbReference>
<comment type="subcellular location">
    <subcellularLocation>
        <location evidence="5">Bacterial microcompartment</location>
    </subcellularLocation>
</comment>
<dbReference type="HAMAP" id="MF_00601">
    <property type="entry name" value="EutC"/>
    <property type="match status" value="1"/>
</dbReference>
<dbReference type="InterPro" id="IPR042251">
    <property type="entry name" value="EutC_C"/>
</dbReference>
<evidence type="ECO:0000256" key="2">
    <source>
        <dbReference type="ARBA" id="ARBA00023239"/>
    </source>
</evidence>
<evidence type="ECO:0000256" key="4">
    <source>
        <dbReference type="ARBA" id="ARBA00024446"/>
    </source>
</evidence>
<dbReference type="KEGG" id="afy:BW247_02505"/>
<dbReference type="GO" id="GO:0006520">
    <property type="term" value="P:amino acid metabolic process"/>
    <property type="evidence" value="ECO:0007669"/>
    <property type="project" value="InterPro"/>
</dbReference>
<dbReference type="GO" id="GO:0031471">
    <property type="term" value="C:ethanolamine degradation polyhedral organelle"/>
    <property type="evidence" value="ECO:0007669"/>
    <property type="project" value="UniProtKB-UniRule"/>
</dbReference>
<dbReference type="OrthoDB" id="114248at2"/>
<dbReference type="STRING" id="1765967.BW247_02505"/>
<comment type="catalytic activity">
    <reaction evidence="5">
        <text>ethanolamine = acetaldehyde + NH4(+)</text>
        <dbReference type="Rhea" id="RHEA:15313"/>
        <dbReference type="ChEBI" id="CHEBI:15343"/>
        <dbReference type="ChEBI" id="CHEBI:28938"/>
        <dbReference type="ChEBI" id="CHEBI:57603"/>
        <dbReference type="EC" id="4.3.1.7"/>
    </reaction>
</comment>
<keyword evidence="7" id="KW-1185">Reference proteome</keyword>
<keyword evidence="2 5" id="KW-0456">Lyase</keyword>
<dbReference type="RefSeq" id="WP_076835516.1">
    <property type="nucleotide sequence ID" value="NZ_CP019434.1"/>
</dbReference>
<name>A0A1P8UEB5_9GAMM</name>
<dbReference type="EMBL" id="CP019434">
    <property type="protein sequence ID" value="APZ42104.1"/>
    <property type="molecule type" value="Genomic_DNA"/>
</dbReference>
<accession>A0A1P8UEB5</accession>